<gene>
    <name evidence="5" type="ORF">MCOR_30903</name>
</gene>
<feature type="domain" description="C1q" evidence="4">
    <location>
        <begin position="161"/>
        <end position="298"/>
    </location>
</feature>
<evidence type="ECO:0000256" key="1">
    <source>
        <dbReference type="ARBA" id="ARBA00004613"/>
    </source>
</evidence>
<dbReference type="Gene3D" id="2.60.120.40">
    <property type="match status" value="2"/>
</dbReference>
<dbReference type="InterPro" id="IPR008983">
    <property type="entry name" value="Tumour_necrosis_fac-like_dom"/>
</dbReference>
<evidence type="ECO:0000259" key="4">
    <source>
        <dbReference type="PROSITE" id="PS50871"/>
    </source>
</evidence>
<name>A0A6J8CNA6_MYTCO</name>
<dbReference type="InterPro" id="IPR050822">
    <property type="entry name" value="Cerebellin_Synaptic_Org"/>
</dbReference>
<reference evidence="5 6" key="1">
    <citation type="submission" date="2020-06" db="EMBL/GenBank/DDBJ databases">
        <authorList>
            <person name="Li R."/>
            <person name="Bekaert M."/>
        </authorList>
    </citation>
    <scope>NUCLEOTIDE SEQUENCE [LARGE SCALE GENOMIC DNA]</scope>
    <source>
        <strain evidence="6">wild</strain>
    </source>
</reference>
<dbReference type="InterPro" id="IPR001073">
    <property type="entry name" value="C1q_dom"/>
</dbReference>
<evidence type="ECO:0000256" key="3">
    <source>
        <dbReference type="ARBA" id="ARBA00022729"/>
    </source>
</evidence>
<comment type="subcellular location">
    <subcellularLocation>
        <location evidence="1">Secreted</location>
    </subcellularLocation>
</comment>
<dbReference type="PANTHER" id="PTHR22923">
    <property type="entry name" value="CEREBELLIN-RELATED"/>
    <property type="match status" value="1"/>
</dbReference>
<feature type="domain" description="C1q" evidence="4">
    <location>
        <begin position="1"/>
        <end position="124"/>
    </location>
</feature>
<dbReference type="OrthoDB" id="6118592at2759"/>
<dbReference type="SUPFAM" id="SSF49842">
    <property type="entry name" value="TNF-like"/>
    <property type="match status" value="2"/>
</dbReference>
<dbReference type="AlphaFoldDB" id="A0A6J8CNA6"/>
<organism evidence="5 6">
    <name type="scientific">Mytilus coruscus</name>
    <name type="common">Sea mussel</name>
    <dbReference type="NCBI Taxonomy" id="42192"/>
    <lineage>
        <taxon>Eukaryota</taxon>
        <taxon>Metazoa</taxon>
        <taxon>Spiralia</taxon>
        <taxon>Lophotrochozoa</taxon>
        <taxon>Mollusca</taxon>
        <taxon>Bivalvia</taxon>
        <taxon>Autobranchia</taxon>
        <taxon>Pteriomorphia</taxon>
        <taxon>Mytilida</taxon>
        <taxon>Mytiloidea</taxon>
        <taxon>Mytilidae</taxon>
        <taxon>Mytilinae</taxon>
        <taxon>Mytilus</taxon>
    </lineage>
</organism>
<dbReference type="PANTHER" id="PTHR22923:SF116">
    <property type="entry name" value="C1Q DOMAIN-CONTAINING PROTEIN"/>
    <property type="match status" value="1"/>
</dbReference>
<dbReference type="PRINTS" id="PR00007">
    <property type="entry name" value="COMPLEMNTC1Q"/>
</dbReference>
<dbReference type="EMBL" id="CACVKT020005608">
    <property type="protein sequence ID" value="CAC5396330.1"/>
    <property type="molecule type" value="Genomic_DNA"/>
</dbReference>
<evidence type="ECO:0000313" key="5">
    <source>
        <dbReference type="EMBL" id="CAC5396330.1"/>
    </source>
</evidence>
<dbReference type="Proteomes" id="UP000507470">
    <property type="component" value="Unassembled WGS sequence"/>
</dbReference>
<dbReference type="Pfam" id="PF00386">
    <property type="entry name" value="C1q"/>
    <property type="match status" value="2"/>
</dbReference>
<protein>
    <recommendedName>
        <fullName evidence="4">C1q domain-containing protein</fullName>
    </recommendedName>
</protein>
<proteinExistence type="predicted"/>
<evidence type="ECO:0000256" key="2">
    <source>
        <dbReference type="ARBA" id="ARBA00022525"/>
    </source>
</evidence>
<keyword evidence="6" id="KW-1185">Reference proteome</keyword>
<evidence type="ECO:0000313" key="6">
    <source>
        <dbReference type="Proteomes" id="UP000507470"/>
    </source>
</evidence>
<dbReference type="GO" id="GO:0005576">
    <property type="term" value="C:extracellular region"/>
    <property type="evidence" value="ECO:0007669"/>
    <property type="project" value="UniProtKB-SubCell"/>
</dbReference>
<dbReference type="SMART" id="SM00110">
    <property type="entry name" value="C1Q"/>
    <property type="match status" value="2"/>
</dbReference>
<sequence length="298" mass="33098">MTLNKNTIVVFDNAVINERNPFNTGNGICVVPVTGLYQFTLTIMSYNANNVETELRVDNVVKGTNHIHLNSGTNNKPATKVVICRVQQGEHMWIQPVDITNSFYRAHDSMSSFTGILVFPGLKSKSIQNKTDEEDSFIGVIAKLEDKIENLTRIINQGKQTHDKPVLFFIRLSKITTLNKNSIVKFDEVMINEGNHFNSGDGIFVSPVTGIFQFSWTILTTTSKLVETELMVDNVVVDKLHVALTANDGNISGTKVVLCKVKKGDHVWIQTSSAYASNYFYIANVAKSTFTGMLIPTS</sequence>
<dbReference type="PROSITE" id="PS50871">
    <property type="entry name" value="C1Q"/>
    <property type="match status" value="2"/>
</dbReference>
<accession>A0A6J8CNA6</accession>
<keyword evidence="2" id="KW-0964">Secreted</keyword>
<keyword evidence="3" id="KW-0732">Signal</keyword>